<proteinExistence type="predicted"/>
<dbReference type="GO" id="GO:0050660">
    <property type="term" value="F:flavin adenine dinucleotide binding"/>
    <property type="evidence" value="ECO:0007669"/>
    <property type="project" value="InterPro"/>
</dbReference>
<dbReference type="EMBL" id="JAACJM010000212">
    <property type="protein sequence ID" value="KAF5337648.1"/>
    <property type="molecule type" value="Genomic_DNA"/>
</dbReference>
<dbReference type="InterPro" id="IPR051654">
    <property type="entry name" value="Meroterpenoid_MTases"/>
</dbReference>
<organism evidence="4 5">
    <name type="scientific">Tetrapyrgos nigripes</name>
    <dbReference type="NCBI Taxonomy" id="182062"/>
    <lineage>
        <taxon>Eukaryota</taxon>
        <taxon>Fungi</taxon>
        <taxon>Dikarya</taxon>
        <taxon>Basidiomycota</taxon>
        <taxon>Agaricomycotina</taxon>
        <taxon>Agaricomycetes</taxon>
        <taxon>Agaricomycetidae</taxon>
        <taxon>Agaricales</taxon>
        <taxon>Marasmiineae</taxon>
        <taxon>Marasmiaceae</taxon>
        <taxon>Tetrapyrgos</taxon>
    </lineage>
</organism>
<dbReference type="SUPFAM" id="SSF56176">
    <property type="entry name" value="FAD-binding/transporter-associated domain-like"/>
    <property type="match status" value="1"/>
</dbReference>
<evidence type="ECO:0000259" key="3">
    <source>
        <dbReference type="Pfam" id="PF01565"/>
    </source>
</evidence>
<dbReference type="PANTHER" id="PTHR35897">
    <property type="entry name" value="METHYLTRANSFERASE AUSD"/>
    <property type="match status" value="1"/>
</dbReference>
<dbReference type="Pfam" id="PF01565">
    <property type="entry name" value="FAD_binding_4"/>
    <property type="match status" value="1"/>
</dbReference>
<evidence type="ECO:0000313" key="5">
    <source>
        <dbReference type="Proteomes" id="UP000559256"/>
    </source>
</evidence>
<feature type="domain" description="FAD linked oxidase N-terminal" evidence="3">
    <location>
        <begin position="69"/>
        <end position="165"/>
    </location>
</feature>
<accession>A0A8H5FIH6</accession>
<keyword evidence="2" id="KW-0949">S-adenosyl-L-methionine</keyword>
<dbReference type="AlphaFoldDB" id="A0A8H5FIH6"/>
<evidence type="ECO:0000313" key="4">
    <source>
        <dbReference type="EMBL" id="KAF5337648.1"/>
    </source>
</evidence>
<dbReference type="InterPro" id="IPR016169">
    <property type="entry name" value="FAD-bd_PCMH_sub2"/>
</dbReference>
<dbReference type="InterPro" id="IPR036318">
    <property type="entry name" value="FAD-bd_PCMH-like_sf"/>
</dbReference>
<evidence type="ECO:0000256" key="2">
    <source>
        <dbReference type="ARBA" id="ARBA00022691"/>
    </source>
</evidence>
<comment type="caution">
    <text evidence="4">The sequence shown here is derived from an EMBL/GenBank/DDBJ whole genome shotgun (WGS) entry which is preliminary data.</text>
</comment>
<dbReference type="Gene3D" id="3.30.465.10">
    <property type="match status" value="1"/>
</dbReference>
<keyword evidence="5" id="KW-1185">Reference proteome</keyword>
<keyword evidence="1" id="KW-0808">Transferase</keyword>
<dbReference type="Proteomes" id="UP000559256">
    <property type="component" value="Unassembled WGS sequence"/>
</dbReference>
<dbReference type="OrthoDB" id="2094832at2759"/>
<dbReference type="GO" id="GO:0016740">
    <property type="term" value="F:transferase activity"/>
    <property type="evidence" value="ECO:0007669"/>
    <property type="project" value="UniProtKB-KW"/>
</dbReference>
<reference evidence="4 5" key="1">
    <citation type="journal article" date="2020" name="ISME J.">
        <title>Uncovering the hidden diversity of litter-decomposition mechanisms in mushroom-forming fungi.</title>
        <authorList>
            <person name="Floudas D."/>
            <person name="Bentzer J."/>
            <person name="Ahren D."/>
            <person name="Johansson T."/>
            <person name="Persson P."/>
            <person name="Tunlid A."/>
        </authorList>
    </citation>
    <scope>NUCLEOTIDE SEQUENCE [LARGE SCALE GENOMIC DNA]</scope>
    <source>
        <strain evidence="4 5">CBS 291.85</strain>
    </source>
</reference>
<name>A0A8H5FIH6_9AGAR</name>
<sequence length="569" mass="62402">MDSKGTLLPGYPFPLPYHINIATHARPYHTNTLVHVNKMLLPAGIAVSGVYYSSDPEYTKGNHHFMTSSEEESSCVVEPGTAQDLGKIVKGGGHCSNPNCSSTVGVQIAMSRFSDVNYDANAQTVEIGTGLIWDDVYNILIPQGVNVVGGRVSGVGVAGFTLGGGKKLDNASSRLFAGSETKQLLQANQFLPLEHPARSESFHELRLCSQPIAHRLLPNNMASISEPTDPQAQVTIEPANANTKSSGVVSDSATDLQLDPDEIQFFLSQTGIQSLEELKVHINALREEALEYTIATYRNSPDLEQVHAYPCIRRFLFARLRISKHPLYEYFIESMKKDTSAVFLDVGCCFGTDIRKAIADGCPEERIATNSSESDPERMTSRFVAGDLLAGDVESLRDSLLNNLSLTGSNLQGTSISSGTIKHIHASNFFHLFSEENQKNVARRLIALLLKSQSSQSASVETESNVKGSPMIVFGSHVSRPEKGFRVEGPPPKPGMLGDRMFCHSPESWREMWEEVWEEVRSEAGGNNKVKGGELKLEAELVEQRREDALVPVPPGSRLYRLVWSVVIM</sequence>
<evidence type="ECO:0000256" key="1">
    <source>
        <dbReference type="ARBA" id="ARBA00022679"/>
    </source>
</evidence>
<dbReference type="PANTHER" id="PTHR35897:SF1">
    <property type="entry name" value="METHYLTRANSFERASE AUSD"/>
    <property type="match status" value="1"/>
</dbReference>
<protein>
    <recommendedName>
        <fullName evidence="3">FAD linked oxidase N-terminal domain-containing protein</fullName>
    </recommendedName>
</protein>
<dbReference type="InterPro" id="IPR006094">
    <property type="entry name" value="Oxid_FAD_bind_N"/>
</dbReference>
<gene>
    <name evidence="4" type="ORF">D9758_013014</name>
</gene>